<name>A0A5C6CQ78_9BACT</name>
<evidence type="ECO:0000256" key="1">
    <source>
        <dbReference type="ARBA" id="ARBA00022801"/>
    </source>
</evidence>
<dbReference type="OrthoDB" id="265201at2"/>
<feature type="chain" id="PRO_5022839420" evidence="2">
    <location>
        <begin position="20"/>
        <end position="294"/>
    </location>
</feature>
<reference evidence="4 5" key="1">
    <citation type="submission" date="2019-02" db="EMBL/GenBank/DDBJ databases">
        <title>Deep-cultivation of Planctomycetes and their phenomic and genomic characterization uncovers novel biology.</title>
        <authorList>
            <person name="Wiegand S."/>
            <person name="Jogler M."/>
            <person name="Boedeker C."/>
            <person name="Pinto D."/>
            <person name="Vollmers J."/>
            <person name="Rivas-Marin E."/>
            <person name="Kohn T."/>
            <person name="Peeters S.H."/>
            <person name="Heuer A."/>
            <person name="Rast P."/>
            <person name="Oberbeckmann S."/>
            <person name="Bunk B."/>
            <person name="Jeske O."/>
            <person name="Meyerdierks A."/>
            <person name="Storesund J.E."/>
            <person name="Kallscheuer N."/>
            <person name="Luecker S."/>
            <person name="Lage O.M."/>
            <person name="Pohl T."/>
            <person name="Merkel B.J."/>
            <person name="Hornburger P."/>
            <person name="Mueller R.-W."/>
            <person name="Bruemmer F."/>
            <person name="Labrenz M."/>
            <person name="Spormann A.M."/>
            <person name="Op Den Camp H."/>
            <person name="Overmann J."/>
            <person name="Amann R."/>
            <person name="Jetten M.S.M."/>
            <person name="Mascher T."/>
            <person name="Medema M.H."/>
            <person name="Devos D.P."/>
            <person name="Kaster A.-K."/>
            <person name="Ovreas L."/>
            <person name="Rohde M."/>
            <person name="Galperin M.Y."/>
            <person name="Jogler C."/>
        </authorList>
    </citation>
    <scope>NUCLEOTIDE SEQUENCE [LARGE SCALE GENOMIC DNA]</scope>
    <source>
        <strain evidence="4 5">Pla52o</strain>
    </source>
</reference>
<evidence type="ECO:0000259" key="3">
    <source>
        <dbReference type="Pfam" id="PF20434"/>
    </source>
</evidence>
<dbReference type="Pfam" id="PF20434">
    <property type="entry name" value="BD-FAE"/>
    <property type="match status" value="1"/>
</dbReference>
<keyword evidence="2" id="KW-0732">Signal</keyword>
<dbReference type="AlphaFoldDB" id="A0A5C6CQ78"/>
<dbReference type="Gene3D" id="3.40.50.1820">
    <property type="entry name" value="alpha/beta hydrolase"/>
    <property type="match status" value="1"/>
</dbReference>
<evidence type="ECO:0000256" key="2">
    <source>
        <dbReference type="SAM" id="SignalP"/>
    </source>
</evidence>
<dbReference type="GO" id="GO:0016787">
    <property type="term" value="F:hydrolase activity"/>
    <property type="evidence" value="ECO:0007669"/>
    <property type="project" value="UniProtKB-KW"/>
</dbReference>
<keyword evidence="1" id="KW-0378">Hydrolase</keyword>
<sequence precursor="true">MKRMLMSLALLLFVQTVQAEEVKQLQNVPYGAHPRQVLDFYQAKSETPTPVVFYIHGGGWQGGDKKMNPQAFLNKGISVVAINYRYVKNAVEEKVEPPVKAPLHDAARALQFVRSKATEWNLDKKKIGATGGSAGACSSLWLALHDDMAKPDSEDPIARESTRLYCAAVNGAQVSLDPKELREWMPNYRYGAHAFGLGGFQALIDNRESVLPWIKEYSPIEHVSKDDPAIGLFYGGEVPVVGASPKDPTHSGIMGVKLAERLNEVNVDVVLVTPGVKDPKYRNTAEYLIDYLTK</sequence>
<feature type="domain" description="BD-FAE-like" evidence="3">
    <location>
        <begin position="38"/>
        <end position="241"/>
    </location>
</feature>
<comment type="caution">
    <text evidence="4">The sequence shown here is derived from an EMBL/GenBank/DDBJ whole genome shotgun (WGS) entry which is preliminary data.</text>
</comment>
<dbReference type="InterPro" id="IPR029058">
    <property type="entry name" value="AB_hydrolase_fold"/>
</dbReference>
<dbReference type="Proteomes" id="UP000316304">
    <property type="component" value="Unassembled WGS sequence"/>
</dbReference>
<dbReference type="InterPro" id="IPR049492">
    <property type="entry name" value="BD-FAE-like_dom"/>
</dbReference>
<evidence type="ECO:0000313" key="4">
    <source>
        <dbReference type="EMBL" id="TWU25246.1"/>
    </source>
</evidence>
<dbReference type="SUPFAM" id="SSF53474">
    <property type="entry name" value="alpha/beta-Hydrolases"/>
    <property type="match status" value="1"/>
</dbReference>
<dbReference type="PANTHER" id="PTHR48081">
    <property type="entry name" value="AB HYDROLASE SUPERFAMILY PROTEIN C4A8.06C"/>
    <property type="match status" value="1"/>
</dbReference>
<accession>A0A5C6CQ78</accession>
<feature type="signal peptide" evidence="2">
    <location>
        <begin position="1"/>
        <end position="19"/>
    </location>
</feature>
<gene>
    <name evidence="4" type="ORF">Pla52o_15440</name>
</gene>
<dbReference type="InterPro" id="IPR050300">
    <property type="entry name" value="GDXG_lipolytic_enzyme"/>
</dbReference>
<keyword evidence="5" id="KW-1185">Reference proteome</keyword>
<protein>
    <submittedName>
        <fullName evidence="4">Acetyl esterase</fullName>
    </submittedName>
</protein>
<dbReference type="EMBL" id="SJPT01000002">
    <property type="protein sequence ID" value="TWU25246.1"/>
    <property type="molecule type" value="Genomic_DNA"/>
</dbReference>
<dbReference type="RefSeq" id="WP_146593905.1">
    <property type="nucleotide sequence ID" value="NZ_SJPT01000002.1"/>
</dbReference>
<proteinExistence type="predicted"/>
<organism evidence="4 5">
    <name type="scientific">Novipirellula galeiformis</name>
    <dbReference type="NCBI Taxonomy" id="2528004"/>
    <lineage>
        <taxon>Bacteria</taxon>
        <taxon>Pseudomonadati</taxon>
        <taxon>Planctomycetota</taxon>
        <taxon>Planctomycetia</taxon>
        <taxon>Pirellulales</taxon>
        <taxon>Pirellulaceae</taxon>
        <taxon>Novipirellula</taxon>
    </lineage>
</organism>
<evidence type="ECO:0000313" key="5">
    <source>
        <dbReference type="Proteomes" id="UP000316304"/>
    </source>
</evidence>